<feature type="compositionally biased region" description="Polar residues" evidence="1">
    <location>
        <begin position="1"/>
        <end position="17"/>
    </location>
</feature>
<organism evidence="2">
    <name type="scientific">Leptospira ellisii</name>
    <dbReference type="NCBI Taxonomy" id="2023197"/>
    <lineage>
        <taxon>Bacteria</taxon>
        <taxon>Pseudomonadati</taxon>
        <taxon>Spirochaetota</taxon>
        <taxon>Spirochaetia</taxon>
        <taxon>Leptospirales</taxon>
        <taxon>Leptospiraceae</taxon>
        <taxon>Leptospira</taxon>
    </lineage>
</organism>
<reference evidence="2" key="1">
    <citation type="submission" date="2017-07" db="EMBL/GenBank/DDBJ databases">
        <title>Leptospira spp. isolated from tropical soils.</title>
        <authorList>
            <person name="Thibeaux R."/>
            <person name="Iraola G."/>
            <person name="Ferres I."/>
            <person name="Bierque E."/>
            <person name="Girault D."/>
            <person name="Soupe-Gilbert M.-E."/>
            <person name="Picardeau M."/>
            <person name="Goarant C."/>
        </authorList>
    </citation>
    <scope>NUCLEOTIDE SEQUENCE [LARGE SCALE GENOMIC DNA]</scope>
    <source>
        <strain evidence="2">ATI7-C-A5</strain>
    </source>
</reference>
<feature type="compositionally biased region" description="Basic and acidic residues" evidence="1">
    <location>
        <begin position="18"/>
        <end position="28"/>
    </location>
</feature>
<name>A0A2N0BB19_9LEPT</name>
<protein>
    <submittedName>
        <fullName evidence="2">Uncharacterized protein</fullName>
    </submittedName>
</protein>
<gene>
    <name evidence="2" type="ORF">CH379_06185</name>
</gene>
<dbReference type="AlphaFoldDB" id="A0A2N0BB19"/>
<proteinExistence type="predicted"/>
<comment type="caution">
    <text evidence="2">The sequence shown here is derived from an EMBL/GenBank/DDBJ whole genome shotgun (WGS) entry which is preliminary data.</text>
</comment>
<feature type="region of interest" description="Disordered" evidence="1">
    <location>
        <begin position="1"/>
        <end position="28"/>
    </location>
</feature>
<sequence>MDTSSKILFQTRLNGSSEKNKTKNPSDRDLFVHRLGNKFPNGLNKTVFHFVFGDPNTYE</sequence>
<evidence type="ECO:0000256" key="1">
    <source>
        <dbReference type="SAM" id="MobiDB-lite"/>
    </source>
</evidence>
<evidence type="ECO:0000313" key="2">
    <source>
        <dbReference type="EMBL" id="PJZ93736.1"/>
    </source>
</evidence>
<accession>A0A2N0BB19</accession>
<dbReference type="EMBL" id="NPEF01000046">
    <property type="protein sequence ID" value="PJZ93736.1"/>
    <property type="molecule type" value="Genomic_DNA"/>
</dbReference>